<accession>A0A1G7PKT4</accession>
<feature type="transmembrane region" description="Helical" evidence="1">
    <location>
        <begin position="88"/>
        <end position="108"/>
    </location>
</feature>
<dbReference type="RefSeq" id="WP_090680990.1">
    <property type="nucleotide sequence ID" value="NZ_CADERL010000001.1"/>
</dbReference>
<dbReference type="EMBL" id="FNCJ01000001">
    <property type="protein sequence ID" value="SDF86851.1"/>
    <property type="molecule type" value="Genomic_DNA"/>
</dbReference>
<keyword evidence="1" id="KW-1133">Transmembrane helix</keyword>
<keyword evidence="1" id="KW-0812">Transmembrane</keyword>
<feature type="transmembrane region" description="Helical" evidence="1">
    <location>
        <begin position="65"/>
        <end position="82"/>
    </location>
</feature>
<dbReference type="PROSITE" id="PS51257">
    <property type="entry name" value="PROKAR_LIPOPROTEIN"/>
    <property type="match status" value="1"/>
</dbReference>
<evidence type="ECO:0000256" key="1">
    <source>
        <dbReference type="SAM" id="Phobius"/>
    </source>
</evidence>
<sequence>MERELIRVPLLSFFLCTVTGGLTSACFPMLGWLIVPVLAVALVSSVVAAFFTTRYTAYHRTVNNQFMLFYCFFMVMAVQIALEPWLPGLGPALLVCIYFFLLSTVYFFNYRRERRDNWHDFAQTLESPTLVIDNGKVRRIVRARKVTGAVPSQAVSQTSEPVSVSPR</sequence>
<feature type="transmembrane region" description="Helical" evidence="1">
    <location>
        <begin position="34"/>
        <end position="53"/>
    </location>
</feature>
<reference evidence="2 3" key="1">
    <citation type="submission" date="2016-10" db="EMBL/GenBank/DDBJ databases">
        <authorList>
            <person name="de Groot N.N."/>
        </authorList>
    </citation>
    <scope>NUCLEOTIDE SEQUENCE [LARGE SCALE GENOMIC DNA]</scope>
    <source>
        <strain evidence="2 3">LMG 2247</strain>
    </source>
</reference>
<organism evidence="2 3">
    <name type="scientific">Paraburkholderia phenazinium</name>
    <dbReference type="NCBI Taxonomy" id="60549"/>
    <lineage>
        <taxon>Bacteria</taxon>
        <taxon>Pseudomonadati</taxon>
        <taxon>Pseudomonadota</taxon>
        <taxon>Betaproteobacteria</taxon>
        <taxon>Burkholderiales</taxon>
        <taxon>Burkholderiaceae</taxon>
        <taxon>Paraburkholderia</taxon>
    </lineage>
</organism>
<proteinExistence type="predicted"/>
<gene>
    <name evidence="2" type="ORF">SAMN05216466_101349</name>
</gene>
<evidence type="ECO:0000313" key="3">
    <source>
        <dbReference type="Proteomes" id="UP000199706"/>
    </source>
</evidence>
<name>A0A1G7PKT4_9BURK</name>
<dbReference type="AlphaFoldDB" id="A0A1G7PKT4"/>
<dbReference type="OrthoDB" id="9135159at2"/>
<dbReference type="Proteomes" id="UP000199706">
    <property type="component" value="Unassembled WGS sequence"/>
</dbReference>
<evidence type="ECO:0000313" key="2">
    <source>
        <dbReference type="EMBL" id="SDF86851.1"/>
    </source>
</evidence>
<keyword evidence="1" id="KW-0472">Membrane</keyword>
<protein>
    <submittedName>
        <fullName evidence="2">Uncharacterized protein</fullName>
    </submittedName>
</protein>